<gene>
    <name evidence="2" type="ORF">BJY24_005354</name>
</gene>
<name>A0A7W9UKM0_9NOCA</name>
<accession>A0A7W9UKM0</accession>
<sequence length="117" mass="11852">MTLVARRILGGLRWMLVGAVAVALIGGGLVLASFGSPGRAHAGHSLTQVAKTTITKDQATAKALEAVPGATVLSAELDTDAGVTTWEVDVRGTDGVESEVRIDAESGAVVGTDREGV</sequence>
<feature type="domain" description="PepSY" evidence="1">
    <location>
        <begin position="54"/>
        <end position="112"/>
    </location>
</feature>
<protein>
    <recommendedName>
        <fullName evidence="1">PepSY domain-containing protein</fullName>
    </recommendedName>
</protein>
<evidence type="ECO:0000313" key="2">
    <source>
        <dbReference type="EMBL" id="MBB5916442.1"/>
    </source>
</evidence>
<dbReference type="AlphaFoldDB" id="A0A7W9UKM0"/>
<reference evidence="2 3" key="1">
    <citation type="submission" date="2020-08" db="EMBL/GenBank/DDBJ databases">
        <title>Sequencing the genomes of 1000 actinobacteria strains.</title>
        <authorList>
            <person name="Klenk H.-P."/>
        </authorList>
    </citation>
    <scope>NUCLEOTIDE SEQUENCE [LARGE SCALE GENOMIC DNA]</scope>
    <source>
        <strain evidence="2 3">DSM 43582</strain>
    </source>
</reference>
<dbReference type="InterPro" id="IPR025711">
    <property type="entry name" value="PepSY"/>
</dbReference>
<proteinExistence type="predicted"/>
<dbReference type="Proteomes" id="UP000540412">
    <property type="component" value="Unassembled WGS sequence"/>
</dbReference>
<dbReference type="RefSeq" id="WP_051161513.1">
    <property type="nucleotide sequence ID" value="NZ_JACHIT010000002.1"/>
</dbReference>
<comment type="caution">
    <text evidence="2">The sequence shown here is derived from an EMBL/GenBank/DDBJ whole genome shotgun (WGS) entry which is preliminary data.</text>
</comment>
<dbReference type="EMBL" id="JACHIT010000002">
    <property type="protein sequence ID" value="MBB5916442.1"/>
    <property type="molecule type" value="Genomic_DNA"/>
</dbReference>
<evidence type="ECO:0000259" key="1">
    <source>
        <dbReference type="Pfam" id="PF03413"/>
    </source>
</evidence>
<dbReference type="Pfam" id="PF03413">
    <property type="entry name" value="PepSY"/>
    <property type="match status" value="1"/>
</dbReference>
<evidence type="ECO:0000313" key="3">
    <source>
        <dbReference type="Proteomes" id="UP000540412"/>
    </source>
</evidence>
<organism evidence="2 3">
    <name type="scientific">Nocardia transvalensis</name>
    <dbReference type="NCBI Taxonomy" id="37333"/>
    <lineage>
        <taxon>Bacteria</taxon>
        <taxon>Bacillati</taxon>
        <taxon>Actinomycetota</taxon>
        <taxon>Actinomycetes</taxon>
        <taxon>Mycobacteriales</taxon>
        <taxon>Nocardiaceae</taxon>
        <taxon>Nocardia</taxon>
    </lineage>
</organism>
<dbReference type="Gene3D" id="3.10.450.40">
    <property type="match status" value="1"/>
</dbReference>
<keyword evidence="3" id="KW-1185">Reference proteome</keyword>